<evidence type="ECO:0000256" key="2">
    <source>
        <dbReference type="SAM" id="Phobius"/>
    </source>
</evidence>
<keyword evidence="2" id="KW-0472">Membrane</keyword>
<keyword evidence="3" id="KW-0808">Transferase</keyword>
<sequence>MFNSTIELITLAASNSLIIFCFCNLIIVILLLGGSKPTSHFDQHSASPPPTVANRNKINDIKGTSVRSSSDKKNASTSVSEASNVNDEEVNENEEDDELRKRVEDFINKINRGWKAEKLRRSSMVQ</sequence>
<dbReference type="PANTHER" id="PTHR36595">
    <property type="entry name" value="TRANSMEMBRANE PROTEIN"/>
    <property type="match status" value="1"/>
</dbReference>
<feature type="region of interest" description="Disordered" evidence="1">
    <location>
        <begin position="38"/>
        <end position="98"/>
    </location>
</feature>
<reference evidence="3" key="1">
    <citation type="submission" date="2019-08" db="EMBL/GenBank/DDBJ databases">
        <title>Reference gene set and small RNA set construction with multiple tissues from Davidia involucrata Baill.</title>
        <authorList>
            <person name="Yang H."/>
            <person name="Zhou C."/>
            <person name="Li G."/>
            <person name="Wang J."/>
            <person name="Gao P."/>
            <person name="Wang M."/>
            <person name="Wang R."/>
            <person name="Zhao Y."/>
        </authorList>
    </citation>
    <scope>NUCLEOTIDE SEQUENCE</scope>
    <source>
        <tissue evidence="3">Mixed with DoveR01_LX</tissue>
    </source>
</reference>
<dbReference type="GO" id="GO:0016740">
    <property type="term" value="F:transferase activity"/>
    <property type="evidence" value="ECO:0007669"/>
    <property type="project" value="UniProtKB-KW"/>
</dbReference>
<evidence type="ECO:0000256" key="1">
    <source>
        <dbReference type="SAM" id="MobiDB-lite"/>
    </source>
</evidence>
<keyword evidence="2" id="KW-0812">Transmembrane</keyword>
<accession>A0A5B7BT06</accession>
<keyword evidence="2" id="KW-1133">Transmembrane helix</keyword>
<organism evidence="3">
    <name type="scientific">Davidia involucrata</name>
    <name type="common">Dove tree</name>
    <dbReference type="NCBI Taxonomy" id="16924"/>
    <lineage>
        <taxon>Eukaryota</taxon>
        <taxon>Viridiplantae</taxon>
        <taxon>Streptophyta</taxon>
        <taxon>Embryophyta</taxon>
        <taxon>Tracheophyta</taxon>
        <taxon>Spermatophyta</taxon>
        <taxon>Magnoliopsida</taxon>
        <taxon>eudicotyledons</taxon>
        <taxon>Gunneridae</taxon>
        <taxon>Pentapetalae</taxon>
        <taxon>asterids</taxon>
        <taxon>Cornales</taxon>
        <taxon>Nyssaceae</taxon>
        <taxon>Davidia</taxon>
    </lineage>
</organism>
<evidence type="ECO:0000313" key="3">
    <source>
        <dbReference type="EMBL" id="MPA72022.1"/>
    </source>
</evidence>
<dbReference type="AlphaFoldDB" id="A0A5B7BT06"/>
<name>A0A5B7BT06_DAVIN</name>
<protein>
    <submittedName>
        <fullName evidence="3">Putative histone acetyltransferase GCN5-like</fullName>
    </submittedName>
</protein>
<feature type="compositionally biased region" description="Acidic residues" evidence="1">
    <location>
        <begin position="86"/>
        <end position="97"/>
    </location>
</feature>
<proteinExistence type="predicted"/>
<gene>
    <name evidence="3" type="ORF">Din_041463</name>
</gene>
<dbReference type="EMBL" id="GHES01041463">
    <property type="protein sequence ID" value="MPA72022.1"/>
    <property type="molecule type" value="Transcribed_RNA"/>
</dbReference>
<dbReference type="PANTHER" id="PTHR36595:SF1">
    <property type="entry name" value="TRANSMEMBRANE PROTEIN"/>
    <property type="match status" value="1"/>
</dbReference>
<feature type="transmembrane region" description="Helical" evidence="2">
    <location>
        <begin position="12"/>
        <end position="33"/>
    </location>
</feature>